<sequence>MLNLAQLRADTPGCESQVFLDSAGSSLPPRVVVDTEIAHLYREAEVGGYRAANERLADLNAVKTSIGRLLNASPASIALSDSASRSWADFFYSVPLAPGDRILISGADYASNAIAALQRARHTGATVEAIPSDANGQLDLEALEAMVDERVKLVSLIHVPTNGGLANPVAEAAAIARRAGALVLLDACQSAGQLTLDVEALNVDALSATGRKWLRGPRGTGFLYVRPELAATLEPSRLDLHSAQWTAPAEYSLAPDAGRFEFWECDVAGRLGLGAAVDYLLTLGPELVYAAIAERAAYLRKLLPEIPGVSVRDSGVQHAGIVSFTVDGLEPVRVRDLLAEQSITVTVSHRSSTLLDMTNRALSSVVRASPHAFVSFEDLDRFVIAVRTLRG</sequence>
<evidence type="ECO:0000256" key="2">
    <source>
        <dbReference type="ARBA" id="ARBA00022898"/>
    </source>
</evidence>
<comment type="similarity">
    <text evidence="3">Belongs to the class-V pyridoxal-phosphate-dependent aminotransferase family. EgtE subfamily.</text>
</comment>
<comment type="pathway">
    <text evidence="3">Amino-acid biosynthesis; ergothioneine biosynthesis.</text>
</comment>
<evidence type="ECO:0000259" key="5">
    <source>
        <dbReference type="Pfam" id="PF00266"/>
    </source>
</evidence>
<name>A0ABS1MIP4_9NOCA</name>
<dbReference type="HAMAP" id="MF_02038">
    <property type="entry name" value="EgtE"/>
    <property type="match status" value="1"/>
</dbReference>
<accession>A0ABS1MIP4</accession>
<keyword evidence="3" id="KW-0456">Lyase</keyword>
<comment type="cofactor">
    <cofactor evidence="1 3 4">
        <name>pyridoxal 5'-phosphate</name>
        <dbReference type="ChEBI" id="CHEBI:597326"/>
    </cofactor>
</comment>
<evidence type="ECO:0000313" key="6">
    <source>
        <dbReference type="EMBL" id="MBL1079554.1"/>
    </source>
</evidence>
<dbReference type="PROSITE" id="PS00595">
    <property type="entry name" value="AA_TRANSFER_CLASS_5"/>
    <property type="match status" value="1"/>
</dbReference>
<comment type="caution">
    <text evidence="6">The sequence shown here is derived from an EMBL/GenBank/DDBJ whole genome shotgun (WGS) entry which is preliminary data.</text>
</comment>
<dbReference type="PANTHER" id="PTHR43586:SF24">
    <property type="entry name" value="BLR4730 PROTEIN"/>
    <property type="match status" value="1"/>
</dbReference>
<evidence type="ECO:0000313" key="7">
    <source>
        <dbReference type="Proteomes" id="UP000602198"/>
    </source>
</evidence>
<dbReference type="InterPro" id="IPR000192">
    <property type="entry name" value="Aminotrans_V_dom"/>
</dbReference>
<protein>
    <recommendedName>
        <fullName evidence="3">Probable hercynylcysteine sulfoxide lyase</fullName>
        <ecNumber evidence="3">4.4.-.-</ecNumber>
    </recommendedName>
</protein>
<dbReference type="InterPro" id="IPR015422">
    <property type="entry name" value="PyrdxlP-dep_Trfase_small"/>
</dbReference>
<dbReference type="InterPro" id="IPR027563">
    <property type="entry name" value="EgtE"/>
</dbReference>
<dbReference type="InterPro" id="IPR015424">
    <property type="entry name" value="PyrdxlP-dep_Trfase"/>
</dbReference>
<reference evidence="6 7" key="1">
    <citation type="submission" date="2021-01" db="EMBL/GenBank/DDBJ databases">
        <title>WGS of actinomycetes isolated from Thailand.</title>
        <authorList>
            <person name="Thawai C."/>
        </authorList>
    </citation>
    <scope>NUCLEOTIDE SEQUENCE [LARGE SCALE GENOMIC DNA]</scope>
    <source>
        <strain evidence="6 7">LPG 2</strain>
    </source>
</reference>
<feature type="domain" description="Aminotransferase class V" evidence="5">
    <location>
        <begin position="18"/>
        <end position="382"/>
    </location>
</feature>
<dbReference type="EC" id="4.4.-.-" evidence="3"/>
<dbReference type="InterPro" id="IPR015421">
    <property type="entry name" value="PyrdxlP-dep_Trfase_major"/>
</dbReference>
<organism evidence="6 7">
    <name type="scientific">Nocardia acididurans</name>
    <dbReference type="NCBI Taxonomy" id="2802282"/>
    <lineage>
        <taxon>Bacteria</taxon>
        <taxon>Bacillati</taxon>
        <taxon>Actinomycetota</taxon>
        <taxon>Actinomycetes</taxon>
        <taxon>Mycobacteriales</taxon>
        <taxon>Nocardiaceae</taxon>
        <taxon>Nocardia</taxon>
    </lineage>
</organism>
<dbReference type="Proteomes" id="UP000602198">
    <property type="component" value="Unassembled WGS sequence"/>
</dbReference>
<dbReference type="Gene3D" id="3.40.640.10">
    <property type="entry name" value="Type I PLP-dependent aspartate aminotransferase-like (Major domain)"/>
    <property type="match status" value="1"/>
</dbReference>
<evidence type="ECO:0000256" key="1">
    <source>
        <dbReference type="ARBA" id="ARBA00001933"/>
    </source>
</evidence>
<dbReference type="GO" id="GO:0008483">
    <property type="term" value="F:transaminase activity"/>
    <property type="evidence" value="ECO:0007669"/>
    <property type="project" value="UniProtKB-KW"/>
</dbReference>
<dbReference type="RefSeq" id="WP_201956281.1">
    <property type="nucleotide sequence ID" value="NZ_JAERRJ010000017.1"/>
</dbReference>
<feature type="modified residue" description="N6-(pyridoxal phosphate)lysine" evidence="3">
    <location>
        <position position="212"/>
    </location>
</feature>
<dbReference type="InterPro" id="IPR020578">
    <property type="entry name" value="Aminotrans_V_PyrdxlP_BS"/>
</dbReference>
<keyword evidence="6" id="KW-0032">Aminotransferase</keyword>
<gene>
    <name evidence="3" type="primary">egtE</name>
    <name evidence="6" type="ORF">JK358_34630</name>
</gene>
<keyword evidence="7" id="KW-1185">Reference proteome</keyword>
<comment type="function">
    <text evidence="3">Probably catalyzes the conversion of hercynylcysteine sulfoxide to ergothioneine.</text>
</comment>
<keyword evidence="6" id="KW-0808">Transferase</keyword>
<dbReference type="PANTHER" id="PTHR43586">
    <property type="entry name" value="CYSTEINE DESULFURASE"/>
    <property type="match status" value="1"/>
</dbReference>
<dbReference type="Gene3D" id="3.90.1150.10">
    <property type="entry name" value="Aspartate Aminotransferase, domain 1"/>
    <property type="match status" value="1"/>
</dbReference>
<evidence type="ECO:0000256" key="4">
    <source>
        <dbReference type="RuleBase" id="RU004504"/>
    </source>
</evidence>
<keyword evidence="2 3" id="KW-0663">Pyridoxal phosphate</keyword>
<dbReference type="EMBL" id="JAERRJ010000017">
    <property type="protein sequence ID" value="MBL1079554.1"/>
    <property type="molecule type" value="Genomic_DNA"/>
</dbReference>
<dbReference type="Pfam" id="PF00266">
    <property type="entry name" value="Aminotran_5"/>
    <property type="match status" value="1"/>
</dbReference>
<dbReference type="SUPFAM" id="SSF53383">
    <property type="entry name" value="PLP-dependent transferases"/>
    <property type="match status" value="1"/>
</dbReference>
<evidence type="ECO:0000256" key="3">
    <source>
        <dbReference type="HAMAP-Rule" id="MF_02038"/>
    </source>
</evidence>
<proteinExistence type="inferred from homology"/>
<comment type="catalytic activity">
    <reaction evidence="3">
        <text>S-(hercyn-2-yl)-L-cysteine S-oxide + AH2 + H(+) = ergothioneine + pyruvate + A + NH4(+)</text>
        <dbReference type="Rhea" id="RHEA:42688"/>
        <dbReference type="ChEBI" id="CHEBI:13193"/>
        <dbReference type="ChEBI" id="CHEBI:15361"/>
        <dbReference type="ChEBI" id="CHEBI:15378"/>
        <dbReference type="ChEBI" id="CHEBI:17499"/>
        <dbReference type="ChEBI" id="CHEBI:28938"/>
        <dbReference type="ChEBI" id="CHEBI:82706"/>
        <dbReference type="ChEBI" id="CHEBI:134344"/>
    </reaction>
</comment>